<dbReference type="EMBL" id="CM039430">
    <property type="protein sequence ID" value="KAI4345408.1"/>
    <property type="molecule type" value="Genomic_DNA"/>
</dbReference>
<gene>
    <name evidence="1" type="ORF">L6164_012535</name>
</gene>
<sequence length="1346" mass="150009">MAASMVEPIARIIGELEELHHARSTDQSPPLSRQSLSDLELLLGDDLDANGSESLSRLFEELSSNNLSPSVLLHPIASAMDSSPIAVSILASKVYLSLLLAPNAPVFTLFTPMSFLSFLQSIRRSLKHRSTGNLRPGEQNQGSQIAPNRRKKRGERRRVSKRNVGNAESEDDVGEEGEFDMRDLFAVIEMLALMLGLVHLDRFPDSLKLLVQTMAELPVFALESCGNVGHCNKLINLCLRVLSEALKPEHGDLRITATELLISLTPHVLRPKSQARTFALGTVTSQMMAIAEESDGVKKAIIQFPKYLARKVLDKAEPRALAVESIMEIVRILAFEEQIGFVKYAVKMTQGKSNLRFLGTDLILNLLVSLKDPLGVESEDEMEQSWGIWCLEALIQRCSDGIAAIRARALSNLAQLVGFLSSDNKSKEILREIFGFSSRRDRSVEGGLNNLLRRRCMDDKAAVRKASLHLVTKLSTLLNVAIDKVVLKIMGGACSDPLISMRKAAISALSEAFRTFSDGTVITEWLHSVPRLIADNESSIQEECENLFLELVLDRISRVAYANSSYDVSMPNKNKGKNSLEGEMEILFPDGVLYLLREICNGEVAPWVKKICTNLGKKKRLKPIIVTALKNIIRTSESIWLTHSMPIEKWIAPPGAWFLLSEVSAYLPKAVDWEFLNHHWQILDEHKIADECKSSFVQANVLEPEENMEGNSVAWAGDRVFLLQTISNVSVELPDEPAAELIVKLFKRIKEFNMHFTEVDAHVKALRRLCKRKVSDIMVAEQVVWHWAGQVFGDAYDILKDFISSWQDKNEEGSVYPSSRTGVRKGKKLMANSKELSEVTTAVFTIGSLAIVCYSAEMNNVVPLLLTIITSGKISDPKSNSIPAFVSSAKQTAFSLYIQGWVTMGKLCLANEELAKRYIALFIQELENSESAALRINLVTIVADFCVRYTALVDCYITKITMCLSDPCELVRRQTFILISILLQRDYVKWRGVLFLRFLLSLVDESEKIRYLAKFLFENILKVKAPLLAYNSFVETIFFLNDCQVRNGPRETHGSRTESRTFSIRGNDENSRSKRMQIYISLLKQMAPDHHVATLAKICGEILASAAEGQLNMEHETIQCILQDSFQIISCKEIRVSSSRASSSESAEIEEEGGESAGASAAAVKRKVVSQVFKKSLIQSAIPIFIELKRKLEEKNSPLLGSLMECLRTLLKDYKSEIDDILVADKRLQKELVYDMQKYEASRATAAMPRPTRCQSPQASKGVSKENGEGNNNAEVASALADAAASETVRSVLKEVSEGGRTQSVGSLSVPKVRPGVNEATSRGKRRMDVLESVRKRQCFDSDEEN</sequence>
<proteinExistence type="predicted"/>
<reference evidence="1 2" key="1">
    <citation type="journal article" date="2022" name="DNA Res.">
        <title>Chromosomal-level genome assembly of the orchid tree Bauhinia variegata (Leguminosae; Cercidoideae) supports the allotetraploid origin hypothesis of Bauhinia.</title>
        <authorList>
            <person name="Zhong Y."/>
            <person name="Chen Y."/>
            <person name="Zheng D."/>
            <person name="Pang J."/>
            <person name="Liu Y."/>
            <person name="Luo S."/>
            <person name="Meng S."/>
            <person name="Qian L."/>
            <person name="Wei D."/>
            <person name="Dai S."/>
            <person name="Zhou R."/>
        </authorList>
    </citation>
    <scope>NUCLEOTIDE SEQUENCE [LARGE SCALE GENOMIC DNA]</scope>
    <source>
        <strain evidence="1">BV-YZ2020</strain>
    </source>
</reference>
<accession>A0ACB9PAE9</accession>
<dbReference type="Proteomes" id="UP000828941">
    <property type="component" value="Chromosome 5"/>
</dbReference>
<comment type="caution">
    <text evidence="1">The sequence shown here is derived from an EMBL/GenBank/DDBJ whole genome shotgun (WGS) entry which is preliminary data.</text>
</comment>
<name>A0ACB9PAE9_BAUVA</name>
<organism evidence="1 2">
    <name type="scientific">Bauhinia variegata</name>
    <name type="common">Purple orchid tree</name>
    <name type="synonym">Phanera variegata</name>
    <dbReference type="NCBI Taxonomy" id="167791"/>
    <lineage>
        <taxon>Eukaryota</taxon>
        <taxon>Viridiplantae</taxon>
        <taxon>Streptophyta</taxon>
        <taxon>Embryophyta</taxon>
        <taxon>Tracheophyta</taxon>
        <taxon>Spermatophyta</taxon>
        <taxon>Magnoliopsida</taxon>
        <taxon>eudicotyledons</taxon>
        <taxon>Gunneridae</taxon>
        <taxon>Pentapetalae</taxon>
        <taxon>rosids</taxon>
        <taxon>fabids</taxon>
        <taxon>Fabales</taxon>
        <taxon>Fabaceae</taxon>
        <taxon>Cercidoideae</taxon>
        <taxon>Cercideae</taxon>
        <taxon>Bauhiniinae</taxon>
        <taxon>Bauhinia</taxon>
    </lineage>
</organism>
<keyword evidence="2" id="KW-1185">Reference proteome</keyword>
<evidence type="ECO:0000313" key="1">
    <source>
        <dbReference type="EMBL" id="KAI4345408.1"/>
    </source>
</evidence>
<evidence type="ECO:0000313" key="2">
    <source>
        <dbReference type="Proteomes" id="UP000828941"/>
    </source>
</evidence>
<protein>
    <submittedName>
        <fullName evidence="1">Uncharacterized protein</fullName>
    </submittedName>
</protein>